<dbReference type="Proteomes" id="UP000646211">
    <property type="component" value="Unassembled WGS sequence"/>
</dbReference>
<accession>A0A930UFQ2</accession>
<dbReference type="EMBL" id="JADHEC010000063">
    <property type="protein sequence ID" value="MBF2710022.1"/>
    <property type="molecule type" value="Genomic_DNA"/>
</dbReference>
<organism evidence="1 2">
    <name type="scientific">Flavobacterium soyangense</name>
    <dbReference type="NCBI Taxonomy" id="2023265"/>
    <lineage>
        <taxon>Bacteria</taxon>
        <taxon>Pseudomonadati</taxon>
        <taxon>Bacteroidota</taxon>
        <taxon>Flavobacteriia</taxon>
        <taxon>Flavobacteriales</taxon>
        <taxon>Flavobacteriaceae</taxon>
        <taxon>Flavobacterium</taxon>
    </lineage>
</organism>
<comment type="caution">
    <text evidence="1">The sequence shown here is derived from an EMBL/GenBank/DDBJ whole genome shotgun (WGS) entry which is preliminary data.</text>
</comment>
<protein>
    <recommendedName>
        <fullName evidence="3">Lipoprotein</fullName>
    </recommendedName>
</protein>
<dbReference type="AlphaFoldDB" id="A0A930UFQ2"/>
<evidence type="ECO:0000313" key="2">
    <source>
        <dbReference type="Proteomes" id="UP000646211"/>
    </source>
</evidence>
<reference evidence="1" key="1">
    <citation type="submission" date="2020-11" db="EMBL/GenBank/DDBJ databases">
        <title>Genome of Flavobacterium soyangense.</title>
        <authorList>
            <person name="Liu Q."/>
            <person name="Xin Y.-H."/>
        </authorList>
    </citation>
    <scope>NUCLEOTIDE SEQUENCE</scope>
    <source>
        <strain evidence="1">CGMCC 1.13493</strain>
    </source>
</reference>
<gene>
    <name evidence="1" type="ORF">IR213_15735</name>
</gene>
<evidence type="ECO:0000313" key="1">
    <source>
        <dbReference type="EMBL" id="MBF2710022.1"/>
    </source>
</evidence>
<name>A0A930UFQ2_9FLAO</name>
<proteinExistence type="predicted"/>
<dbReference type="PROSITE" id="PS51257">
    <property type="entry name" value="PROKAR_LIPOPROTEIN"/>
    <property type="match status" value="1"/>
</dbReference>
<evidence type="ECO:0008006" key="3">
    <source>
        <dbReference type="Google" id="ProtNLM"/>
    </source>
</evidence>
<dbReference type="RefSeq" id="WP_194313246.1">
    <property type="nucleotide sequence ID" value="NZ_JADHEC010000063.1"/>
</dbReference>
<sequence length="183" mass="21350">MKIKILLLISILTLASCNEKKEQTQEFKIDVKTEEVSENNYKVNIKTNFPENTSFTIDVQRDYKRNNSSEQYAGEHYSAFSTLVKNGEINFDFKVDDPKWINDYKNYQNENGSFDKTLTDIDFETVKDTLEISVLYTPMGEKNEENIELIGKNGEFLKGDGMEKNGTFNVFRKTIKIYNKFKK</sequence>
<keyword evidence="2" id="KW-1185">Reference proteome</keyword>